<comment type="similarity">
    <text evidence="1">Belongs to the NodU/CmcH family.</text>
</comment>
<feature type="domain" description="Carbamoyltransferase C-terminal" evidence="3">
    <location>
        <begin position="350"/>
        <end position="514"/>
    </location>
</feature>
<gene>
    <name evidence="4" type="ORF">ACFQGD_17070</name>
</gene>
<dbReference type="EMBL" id="JBHSXX010000001">
    <property type="protein sequence ID" value="MFC6868856.1"/>
    <property type="molecule type" value="Genomic_DNA"/>
</dbReference>
<sequence>MLIAAVKPGHDGAAAIIDDRRLVMSLESEKDTYPRHSVLTPTTLYQIAELTDRSPDVVALGGWQSGTLPIAAGYHGVDAPRRRATRWFGIPVEYVTSSHVRSHIAMTLGMAPRPERPQQQAVLVWEGVTGAFYVVDERYEITRELPVLTAPGARYALLFALADPTFPDEGAVPDLSDSGKLMALAAYGDADAAAANRTVAETVERLLTVDPVYPAPKHRFRDSPVYNAGVTAPAATDAAALLTQRIYEVFAKAAKENLPPGVPLRISGGCGLNCEWNQRWRTDGFFSSVFVPPCTNDSGSAIGTAIDAQLAIEGDPHINWDVYRGLDFAVDRTPDPDRWQAVALHHRALARAMADGHIVAWVQGRWEIGPRALGNRSLLAEPFHAATKDRLNHIKQREDYRPIAPACRVEDLDTAFTEPIADPYMLYFQRLAAERYGAVTHVDGTARVQTVEQASNPELHRLLSAAAEEYGIGMTCNTSLNHKGHGFINHMSDLVEYCETRGVDDMVVGTTWYRRR</sequence>
<evidence type="ECO:0000256" key="1">
    <source>
        <dbReference type="ARBA" id="ARBA00006129"/>
    </source>
</evidence>
<dbReference type="Proteomes" id="UP001596337">
    <property type="component" value="Unassembled WGS sequence"/>
</dbReference>
<dbReference type="Gene3D" id="3.30.420.40">
    <property type="match status" value="1"/>
</dbReference>
<evidence type="ECO:0000313" key="4">
    <source>
        <dbReference type="EMBL" id="MFC6868856.1"/>
    </source>
</evidence>
<evidence type="ECO:0000313" key="5">
    <source>
        <dbReference type="Proteomes" id="UP001596337"/>
    </source>
</evidence>
<reference evidence="5" key="1">
    <citation type="journal article" date="2019" name="Int. J. Syst. Evol. Microbiol.">
        <title>The Global Catalogue of Microorganisms (GCM) 10K type strain sequencing project: providing services to taxonomists for standard genome sequencing and annotation.</title>
        <authorList>
            <consortium name="The Broad Institute Genomics Platform"/>
            <consortium name="The Broad Institute Genome Sequencing Center for Infectious Disease"/>
            <person name="Wu L."/>
            <person name="Ma J."/>
        </authorList>
    </citation>
    <scope>NUCLEOTIDE SEQUENCE [LARGE SCALE GENOMIC DNA]</scope>
    <source>
        <strain evidence="5">KCTC 32255</strain>
    </source>
</reference>
<evidence type="ECO:0000259" key="2">
    <source>
        <dbReference type="Pfam" id="PF02543"/>
    </source>
</evidence>
<evidence type="ECO:0000259" key="3">
    <source>
        <dbReference type="Pfam" id="PF16861"/>
    </source>
</evidence>
<feature type="domain" description="Carbamoyltransferase" evidence="2">
    <location>
        <begin position="96"/>
        <end position="306"/>
    </location>
</feature>
<organism evidence="4 5">
    <name type="scientific">Haloechinothrix salitolerans</name>
    <dbReference type="NCBI Taxonomy" id="926830"/>
    <lineage>
        <taxon>Bacteria</taxon>
        <taxon>Bacillati</taxon>
        <taxon>Actinomycetota</taxon>
        <taxon>Actinomycetes</taxon>
        <taxon>Pseudonocardiales</taxon>
        <taxon>Pseudonocardiaceae</taxon>
        <taxon>Haloechinothrix</taxon>
    </lineage>
</organism>
<dbReference type="PANTHER" id="PTHR34847:SF1">
    <property type="entry name" value="NODULATION PROTEIN U"/>
    <property type="match status" value="1"/>
</dbReference>
<comment type="caution">
    <text evidence="4">The sequence shown here is derived from an EMBL/GenBank/DDBJ whole genome shotgun (WGS) entry which is preliminary data.</text>
</comment>
<proteinExistence type="inferred from homology"/>
<dbReference type="InterPro" id="IPR003696">
    <property type="entry name" value="Carbtransf_dom"/>
</dbReference>
<accession>A0ABW2C0N8</accession>
<dbReference type="Pfam" id="PF02543">
    <property type="entry name" value="Carbam_trans_N"/>
    <property type="match status" value="1"/>
</dbReference>
<keyword evidence="5" id="KW-1185">Reference proteome</keyword>
<protein>
    <submittedName>
        <fullName evidence="4">Carbamoyltransferase C-terminal domain-containing protein</fullName>
    </submittedName>
</protein>
<dbReference type="InterPro" id="IPR038152">
    <property type="entry name" value="Carbam_trans_C_sf"/>
</dbReference>
<dbReference type="Pfam" id="PF16861">
    <property type="entry name" value="Carbam_trans_C"/>
    <property type="match status" value="1"/>
</dbReference>
<dbReference type="Gene3D" id="3.90.870.20">
    <property type="entry name" value="Carbamoyltransferase, C-terminal domain"/>
    <property type="match status" value="1"/>
</dbReference>
<dbReference type="PANTHER" id="PTHR34847">
    <property type="entry name" value="NODULATION PROTEIN U"/>
    <property type="match status" value="1"/>
</dbReference>
<dbReference type="InterPro" id="IPR031730">
    <property type="entry name" value="Carbam_trans_C"/>
</dbReference>
<dbReference type="InterPro" id="IPR051338">
    <property type="entry name" value="NodU/CmcH_Carbamoyltrnsfr"/>
</dbReference>
<dbReference type="RefSeq" id="WP_345396890.1">
    <property type="nucleotide sequence ID" value="NZ_BAABLA010000026.1"/>
</dbReference>
<name>A0ABW2C0N8_9PSEU</name>